<name>A0A6H5IY40_9HYME</name>
<dbReference type="InterPro" id="IPR012677">
    <property type="entry name" value="Nucleotide-bd_a/b_plait_sf"/>
</dbReference>
<dbReference type="Proteomes" id="UP000479190">
    <property type="component" value="Unassembled WGS sequence"/>
</dbReference>
<dbReference type="GO" id="GO:0005686">
    <property type="term" value="C:U2 snRNP"/>
    <property type="evidence" value="ECO:0007669"/>
    <property type="project" value="TreeGrafter"/>
</dbReference>
<dbReference type="SUPFAM" id="SSF48403">
    <property type="entry name" value="Ankyrin repeat"/>
    <property type="match status" value="3"/>
</dbReference>
<dbReference type="Pfam" id="PF12796">
    <property type="entry name" value="Ank_2"/>
    <property type="match status" value="2"/>
</dbReference>
<feature type="compositionally biased region" description="Basic and acidic residues" evidence="8">
    <location>
        <begin position="223"/>
        <end position="250"/>
    </location>
</feature>
<dbReference type="Gene3D" id="1.25.40.20">
    <property type="entry name" value="Ankyrin repeat-containing domain"/>
    <property type="match status" value="4"/>
</dbReference>
<keyword evidence="4 7" id="KW-0694">RNA-binding</keyword>
<dbReference type="CDD" id="cd12282">
    <property type="entry name" value="RRM2_TatSF1_like"/>
    <property type="match status" value="1"/>
</dbReference>
<dbReference type="PANTHER" id="PTHR15608">
    <property type="entry name" value="SPLICING FACTOR U2AF-ASSOCIATED PROTEIN 2"/>
    <property type="match status" value="1"/>
</dbReference>
<dbReference type="FunFam" id="3.30.70.330:FF:000105">
    <property type="entry name" value="HIV Tat-specific factor 1 homolog"/>
    <property type="match status" value="1"/>
</dbReference>
<evidence type="ECO:0000256" key="2">
    <source>
        <dbReference type="ARBA" id="ARBA00022664"/>
    </source>
</evidence>
<feature type="repeat" description="ANK" evidence="6">
    <location>
        <begin position="1027"/>
        <end position="1059"/>
    </location>
</feature>
<feature type="repeat" description="ANK" evidence="6">
    <location>
        <begin position="953"/>
        <end position="985"/>
    </location>
</feature>
<evidence type="ECO:0000313" key="11">
    <source>
        <dbReference type="Proteomes" id="UP000479190"/>
    </source>
</evidence>
<feature type="compositionally biased region" description="Basic and acidic residues" evidence="8">
    <location>
        <begin position="38"/>
        <end position="54"/>
    </location>
</feature>
<feature type="compositionally biased region" description="Polar residues" evidence="8">
    <location>
        <begin position="106"/>
        <end position="118"/>
    </location>
</feature>
<feature type="compositionally biased region" description="Polar residues" evidence="8">
    <location>
        <begin position="56"/>
        <end position="68"/>
    </location>
</feature>
<dbReference type="PROSITE" id="PS50088">
    <property type="entry name" value="ANK_REPEAT"/>
    <property type="match status" value="5"/>
</dbReference>
<dbReference type="AlphaFoldDB" id="A0A6H5IY40"/>
<keyword evidence="11" id="KW-1185">Reference proteome</keyword>
<dbReference type="EMBL" id="CADCXV010001157">
    <property type="protein sequence ID" value="CAB0042124.1"/>
    <property type="molecule type" value="Genomic_DNA"/>
</dbReference>
<dbReference type="PANTHER" id="PTHR15608:SF0">
    <property type="entry name" value="HIV TAT-SPECIFIC FACTOR 1"/>
    <property type="match status" value="1"/>
</dbReference>
<evidence type="ECO:0000256" key="4">
    <source>
        <dbReference type="ARBA" id="ARBA00022884"/>
    </source>
</evidence>
<dbReference type="SUPFAM" id="SSF54928">
    <property type="entry name" value="RNA-binding domain, RBD"/>
    <property type="match status" value="2"/>
</dbReference>
<dbReference type="Pfam" id="PF00023">
    <property type="entry name" value="Ank"/>
    <property type="match status" value="2"/>
</dbReference>
<dbReference type="SMART" id="SM00248">
    <property type="entry name" value="ANK"/>
    <property type="match status" value="9"/>
</dbReference>
<dbReference type="SMART" id="SM00361">
    <property type="entry name" value="RRM_1"/>
    <property type="match status" value="1"/>
</dbReference>
<dbReference type="InterPro" id="IPR034392">
    <property type="entry name" value="TatSF1-like_RRM1"/>
</dbReference>
<feature type="compositionally biased region" description="Polar residues" evidence="8">
    <location>
        <begin position="10"/>
        <end position="20"/>
    </location>
</feature>
<evidence type="ECO:0000256" key="6">
    <source>
        <dbReference type="PROSITE-ProRule" id="PRU00023"/>
    </source>
</evidence>
<keyword evidence="3" id="KW-0677">Repeat</keyword>
<feature type="region of interest" description="Disordered" evidence="8">
    <location>
        <begin position="347"/>
        <end position="371"/>
    </location>
</feature>
<feature type="domain" description="RRM" evidence="9">
    <location>
        <begin position="264"/>
        <end position="348"/>
    </location>
</feature>
<feature type="compositionally biased region" description="Acidic residues" evidence="8">
    <location>
        <begin position="87"/>
        <end position="101"/>
    </location>
</feature>
<dbReference type="PROSITE" id="PS50297">
    <property type="entry name" value="ANK_REP_REGION"/>
    <property type="match status" value="5"/>
</dbReference>
<reference evidence="10 11" key="1">
    <citation type="submission" date="2020-02" db="EMBL/GenBank/DDBJ databases">
        <authorList>
            <person name="Ferguson B K."/>
        </authorList>
    </citation>
    <scope>NUCLEOTIDE SEQUENCE [LARGE SCALE GENOMIC DNA]</scope>
</reference>
<organism evidence="10 11">
    <name type="scientific">Trichogramma brassicae</name>
    <dbReference type="NCBI Taxonomy" id="86971"/>
    <lineage>
        <taxon>Eukaryota</taxon>
        <taxon>Metazoa</taxon>
        <taxon>Ecdysozoa</taxon>
        <taxon>Arthropoda</taxon>
        <taxon>Hexapoda</taxon>
        <taxon>Insecta</taxon>
        <taxon>Pterygota</taxon>
        <taxon>Neoptera</taxon>
        <taxon>Endopterygota</taxon>
        <taxon>Hymenoptera</taxon>
        <taxon>Apocrita</taxon>
        <taxon>Proctotrupomorpha</taxon>
        <taxon>Chalcidoidea</taxon>
        <taxon>Trichogrammatidae</taxon>
        <taxon>Trichogramma</taxon>
    </lineage>
</organism>
<sequence length="1073" mass="122419">MGDPSDDSVQESLNSENVTVKNDEVAEQSAENDVNNEIDSKIESSTEEKVEKAVEVNTQPTTSIQNVVPQVKPVWRERPKVYKRNDDDIEEFDTDEEDESKEDLQSSDPSNSANVNYSSHMTYEGDKCIYTEPGTGKRFIWDSQENKWCAEGDDENSQSLGVYGFENDTHTYTDPKDGTVYIWDKEKNGWFPKIDDDFMARYQMNYGFADSNDDANKANSTNLEEKPQISKEEIKKSKEEKKAENKRKAQEPPQWFEIDEAHNTTIYISNLPLDITLDELEGRVTTYGILARDDKGKNKLKLYTDENGEIKGDARCTYLKVESVNLALNYFDGSDIRGNTISVQRAQFQMKGDYDPTRKPKKKKKDKERQKKIKEKLLDWRPDKLPGEPSRNERIVIIKNLFSPEEFDKDAGLVLEFSQDIRSECTKCGEVKKVIIYDRNPEGVAQVTFKEVEEAQACVQLLNNRWFAQRRITAEIWDGKTKYKIKETEAQIEERINKWDKFLEEQEDAEDAKKAAATSQRGLPSRHDREIFCPTTFPGSTQWPWDGSRIAAETRRDPNLVMQNGDAPLHTICNQFGDDDDGELLEKFFAINDQLGNAVKVNVQDMHGDTPLHLALTIGIKNAVELLLRRGADSNVANERGLTPAHFICSIDLVETFFNINDEENQTIQINARNIEGYTPLHSHLRMTSDQKKAVIERKHERVQEDAQDNEEPSLHLILDMMNGCKKTAEALLRRGADPNIVTDKGQTCLHTICWSDDDVEENMAKMLFEICDEKHQIVEVDARDNEATSKQTRPPVKVDARDNEGKTPLHYAISHRHKKVFELLLRRNADANVFDNYGSTALHTICMVNDDNGWAKMLFEISEENNRQVQIDARGMCDFTPLHHALVKEELRSVAELLLRKGAATNLVDREGSTPLHTVCKYADDEDRVRMLIDISSNEENKPLEVDARDKLGRTPLHLALARGNGQVVKYLLKLGADPNLADESGFSPLHVVSKDLYDDAEFLTLFCDASKEVNRPLQLDAQDKNGWTPLQWAVANLFLNVVDVLLDQGADLSSSSFFQQELFRREIRIDK</sequence>
<dbReference type="OrthoDB" id="10258585at2759"/>
<evidence type="ECO:0000313" key="10">
    <source>
        <dbReference type="EMBL" id="CAB0042124.1"/>
    </source>
</evidence>
<dbReference type="SMART" id="SM00360">
    <property type="entry name" value="RRM"/>
    <property type="match status" value="2"/>
</dbReference>
<dbReference type="GO" id="GO:0005684">
    <property type="term" value="C:U2-type spliceosomal complex"/>
    <property type="evidence" value="ECO:0007669"/>
    <property type="project" value="TreeGrafter"/>
</dbReference>
<evidence type="ECO:0000256" key="1">
    <source>
        <dbReference type="ARBA" id="ARBA00007747"/>
    </source>
</evidence>
<dbReference type="InterPro" id="IPR000504">
    <property type="entry name" value="RRM_dom"/>
</dbReference>
<feature type="compositionally biased region" description="Basic residues" evidence="8">
    <location>
        <begin position="359"/>
        <end position="371"/>
    </location>
</feature>
<dbReference type="InterPro" id="IPR035979">
    <property type="entry name" value="RBD_domain_sf"/>
</dbReference>
<dbReference type="PRINTS" id="PR01415">
    <property type="entry name" value="ANKYRIN"/>
</dbReference>
<feature type="region of interest" description="Disordered" evidence="8">
    <location>
        <begin position="785"/>
        <end position="804"/>
    </location>
</feature>
<accession>A0A6H5IY40</accession>
<evidence type="ECO:0000256" key="3">
    <source>
        <dbReference type="ARBA" id="ARBA00022737"/>
    </source>
</evidence>
<dbReference type="InterPro" id="IPR036770">
    <property type="entry name" value="Ankyrin_rpt-contain_sf"/>
</dbReference>
<dbReference type="Gene3D" id="3.30.70.330">
    <property type="match status" value="2"/>
</dbReference>
<evidence type="ECO:0000259" key="9">
    <source>
        <dbReference type="PROSITE" id="PS50102"/>
    </source>
</evidence>
<dbReference type="GO" id="GO:0000398">
    <property type="term" value="P:mRNA splicing, via spliceosome"/>
    <property type="evidence" value="ECO:0007669"/>
    <property type="project" value="InterPro"/>
</dbReference>
<feature type="repeat" description="ANK" evidence="6">
    <location>
        <begin position="607"/>
        <end position="639"/>
    </location>
</feature>
<evidence type="ECO:0000256" key="7">
    <source>
        <dbReference type="PROSITE-ProRule" id="PRU00176"/>
    </source>
</evidence>
<dbReference type="InterPro" id="IPR002110">
    <property type="entry name" value="Ankyrin_rpt"/>
</dbReference>
<keyword evidence="5" id="KW-0508">mRNA splicing</keyword>
<dbReference type="Pfam" id="PF00076">
    <property type="entry name" value="RRM_1"/>
    <property type="match status" value="1"/>
</dbReference>
<feature type="compositionally biased region" description="Basic and acidic residues" evidence="8">
    <location>
        <begin position="74"/>
        <end position="86"/>
    </location>
</feature>
<dbReference type="InterPro" id="IPR034393">
    <property type="entry name" value="TatSF1-like"/>
</dbReference>
<dbReference type="CDD" id="cd12281">
    <property type="entry name" value="RRM1_TatSF1_like"/>
    <property type="match status" value="1"/>
</dbReference>
<feature type="repeat" description="ANK" evidence="6">
    <location>
        <begin position="878"/>
        <end position="911"/>
    </location>
</feature>
<gene>
    <name evidence="10" type="ORF">TBRA_LOCUS13764</name>
</gene>
<keyword evidence="6" id="KW-0040">ANK repeat</keyword>
<evidence type="ECO:0000256" key="8">
    <source>
        <dbReference type="SAM" id="MobiDB-lite"/>
    </source>
</evidence>
<dbReference type="GO" id="GO:0003723">
    <property type="term" value="F:RNA binding"/>
    <property type="evidence" value="ECO:0007669"/>
    <property type="project" value="UniProtKB-UniRule"/>
</dbReference>
<feature type="region of interest" description="Disordered" evidence="8">
    <location>
        <begin position="1"/>
        <end position="118"/>
    </location>
</feature>
<proteinExistence type="inferred from homology"/>
<feature type="repeat" description="ANK" evidence="6">
    <location>
        <begin position="805"/>
        <end position="837"/>
    </location>
</feature>
<dbReference type="PROSITE" id="PS50102">
    <property type="entry name" value="RRM"/>
    <property type="match status" value="1"/>
</dbReference>
<evidence type="ECO:0000256" key="5">
    <source>
        <dbReference type="ARBA" id="ARBA00023187"/>
    </source>
</evidence>
<feature type="region of interest" description="Disordered" evidence="8">
    <location>
        <begin position="210"/>
        <end position="254"/>
    </location>
</feature>
<protein>
    <recommendedName>
        <fullName evidence="9">RRM domain-containing protein</fullName>
    </recommendedName>
</protein>
<comment type="similarity">
    <text evidence="1">Belongs to the HTATSF1 family.</text>
</comment>
<dbReference type="InterPro" id="IPR003954">
    <property type="entry name" value="RRM_euk-type"/>
</dbReference>
<keyword evidence="2" id="KW-0507">mRNA processing</keyword>